<dbReference type="KEGG" id="nnu:104604422"/>
<dbReference type="GeneID" id="104604422"/>
<dbReference type="PANTHER" id="PTHR33697:SF1">
    <property type="entry name" value="TUDOR_PWWP_MBT SUPERFAMILY PROTEIN"/>
    <property type="match status" value="1"/>
</dbReference>
<dbReference type="RefSeq" id="XP_010267045.1">
    <property type="nucleotide sequence ID" value="XM_010268743.1"/>
</dbReference>
<evidence type="ECO:0000259" key="2">
    <source>
        <dbReference type="PROSITE" id="PS50812"/>
    </source>
</evidence>
<evidence type="ECO:0000313" key="4">
    <source>
        <dbReference type="RefSeq" id="XP_010267045.1"/>
    </source>
</evidence>
<dbReference type="RefSeq" id="XP_010267046.1">
    <property type="nucleotide sequence ID" value="XM_010268744.1"/>
</dbReference>
<protein>
    <submittedName>
        <fullName evidence="4 5">Uncharacterized protein At1g51745-like</fullName>
    </submittedName>
</protein>
<dbReference type="SUPFAM" id="SSF63748">
    <property type="entry name" value="Tudor/PWWP/MBT"/>
    <property type="match status" value="1"/>
</dbReference>
<feature type="domain" description="PWWP" evidence="2">
    <location>
        <begin position="16"/>
        <end position="71"/>
    </location>
</feature>
<accession>A0A1U8ALX5</accession>
<organism evidence="3 5">
    <name type="scientific">Nelumbo nucifera</name>
    <name type="common">Sacred lotus</name>
    <dbReference type="NCBI Taxonomy" id="4432"/>
    <lineage>
        <taxon>Eukaryota</taxon>
        <taxon>Viridiplantae</taxon>
        <taxon>Streptophyta</taxon>
        <taxon>Embryophyta</taxon>
        <taxon>Tracheophyta</taxon>
        <taxon>Spermatophyta</taxon>
        <taxon>Magnoliopsida</taxon>
        <taxon>Proteales</taxon>
        <taxon>Nelumbonaceae</taxon>
        <taxon>Nelumbo</taxon>
    </lineage>
</organism>
<feature type="region of interest" description="Disordered" evidence="1">
    <location>
        <begin position="181"/>
        <end position="220"/>
    </location>
</feature>
<keyword evidence="3" id="KW-1185">Reference proteome</keyword>
<dbReference type="STRING" id="4432.A0A1U8ALX5"/>
<dbReference type="PROSITE" id="PS50812">
    <property type="entry name" value="PWWP"/>
    <property type="match status" value="1"/>
</dbReference>
<dbReference type="Gene3D" id="2.30.30.140">
    <property type="match status" value="1"/>
</dbReference>
<dbReference type="CDD" id="cd05162">
    <property type="entry name" value="PWWP"/>
    <property type="match status" value="1"/>
</dbReference>
<dbReference type="OrthoDB" id="607790at2759"/>
<dbReference type="InterPro" id="IPR044679">
    <property type="entry name" value="PWWP2-like"/>
</dbReference>
<reference evidence="4 5" key="1">
    <citation type="submission" date="2025-04" db="UniProtKB">
        <authorList>
            <consortium name="RefSeq"/>
        </authorList>
    </citation>
    <scope>IDENTIFICATION</scope>
</reference>
<evidence type="ECO:0000313" key="3">
    <source>
        <dbReference type="Proteomes" id="UP000189703"/>
    </source>
</evidence>
<evidence type="ECO:0000256" key="1">
    <source>
        <dbReference type="SAM" id="MobiDB-lite"/>
    </source>
</evidence>
<gene>
    <name evidence="4 5" type="primary">LOC104604422</name>
</gene>
<proteinExistence type="predicted"/>
<dbReference type="Proteomes" id="UP000189703">
    <property type="component" value="Unplaced"/>
</dbReference>
<sequence length="880" mass="97124">MEGDCEANTKGIDCSVGGLVWVRRRNGSWWPGRIMGLDELSESCLVSPRSGTPVKLLGREDASVDWYNLEKSKRVKAFRCGEYDECIEKAKAAAAQLNKKTVKYARREDAILHALELESARKSNEAQEFCLRMDYPDDTDYDTWSRQSQKMFGPIQENEHTAGKVSSTEGNSAQELTQSGISFEDPDHISMPTGHAQKKKRKTPNDSEDDGTEGTKRMRGLEDLGMRVALKRKSNMHFPIEGSIELVQLDSASLSDSNIGNSLSNGSPVNSSRVYCSSLKKRQSQVNNVYEGLKRKNRRRPLTKVLESTAMVAVPVVCEQSASPGGSSFQGITDSKISTIESIESKKTSFSVIINNNSDSTGASCEKETSLNASEQICDAGVDVAHFHSEMKDGEFSSMSELPDNDCSDSLFDVPFVAEEKHNGGFSTVFASCSSGKLQTGAVGMQASYCSQFGPTHLRAEGLDESGSTSFAALDCNASHRIEKGSSKWQSKGKRNMRNLRKKTSKNLKSRRPINYDDQEDAYLVDVQQADEFSVGLNRKVGINSFERSHTSENCAQQARTKLLSEDLKDASRNWNKQYSQREYQVGQPRYLNSIKYGRQVSGHREVAFHTAESKDGLSLSNEKYVVARPTTQVRNKESFLTRRMPVSPLMSHRSLPLHQSRFTTYPRYQTAGAPRRNISGTSTLFDVNLDVRASYRGQHVPLVSLMSKLNGKAIIGHPVTVEVLDTGYRDLQTSNTNYCAASSGTELYDISKENISDQSINVSNSSPIPEEGDNAGVNLQAETVEPQSNQALAKHLTVQPTLLPKKSPKFKKSGLLSKKTRKLSSLTVSQDHREGRKPVVENSGPVIACVPLKVVFSRLKAAVNCSTRPVHHVSASTNP</sequence>
<dbReference type="OMA" id="MYDIEES"/>
<dbReference type="eggNOG" id="ENOG502QUJY">
    <property type="taxonomic scope" value="Eukaryota"/>
</dbReference>
<dbReference type="InterPro" id="IPR000313">
    <property type="entry name" value="PWWP_dom"/>
</dbReference>
<dbReference type="Pfam" id="PF00855">
    <property type="entry name" value="PWWP"/>
    <property type="match status" value="1"/>
</dbReference>
<dbReference type="AlphaFoldDB" id="A0A1U8ALX5"/>
<dbReference type="PANTHER" id="PTHR33697">
    <property type="entry name" value="T17B22.17 PROTEIN-RELATED"/>
    <property type="match status" value="1"/>
</dbReference>
<name>A0A1U8ALX5_NELNU</name>
<evidence type="ECO:0000313" key="5">
    <source>
        <dbReference type="RefSeq" id="XP_010267046.1"/>
    </source>
</evidence>